<organism evidence="1 2">
    <name type="scientific">Marchantia polymorpha</name>
    <name type="common">Common liverwort</name>
    <name type="synonym">Marchantia aquatica</name>
    <dbReference type="NCBI Taxonomy" id="3197"/>
    <lineage>
        <taxon>Eukaryota</taxon>
        <taxon>Viridiplantae</taxon>
        <taxon>Streptophyta</taxon>
        <taxon>Embryophyta</taxon>
        <taxon>Marchantiophyta</taxon>
        <taxon>Marchantiopsida</taxon>
        <taxon>Marchantiidae</taxon>
        <taxon>Marchantiales</taxon>
        <taxon>Marchantiaceae</taxon>
        <taxon>Marchantia</taxon>
    </lineage>
</organism>
<dbReference type="Gramene" id="Mp6g03660.1">
    <property type="protein sequence ID" value="Mp6g03660.1.cds"/>
    <property type="gene ID" value="Mp6g03660"/>
</dbReference>
<evidence type="ECO:0000313" key="2">
    <source>
        <dbReference type="Proteomes" id="UP000244005"/>
    </source>
</evidence>
<dbReference type="EMBL" id="KZ772707">
    <property type="protein sequence ID" value="PTQ41379.1"/>
    <property type="molecule type" value="Genomic_DNA"/>
</dbReference>
<accession>A0A2R6X5M7</accession>
<keyword evidence="2" id="KW-1185">Reference proteome</keyword>
<dbReference type="Proteomes" id="UP000244005">
    <property type="component" value="Unassembled WGS sequence"/>
</dbReference>
<proteinExistence type="predicted"/>
<reference evidence="2" key="1">
    <citation type="journal article" date="2017" name="Cell">
        <title>Insights into land plant evolution garnered from the Marchantia polymorpha genome.</title>
        <authorList>
            <person name="Bowman J.L."/>
            <person name="Kohchi T."/>
            <person name="Yamato K.T."/>
            <person name="Jenkins J."/>
            <person name="Shu S."/>
            <person name="Ishizaki K."/>
            <person name="Yamaoka S."/>
            <person name="Nishihama R."/>
            <person name="Nakamura Y."/>
            <person name="Berger F."/>
            <person name="Adam C."/>
            <person name="Aki S.S."/>
            <person name="Althoff F."/>
            <person name="Araki T."/>
            <person name="Arteaga-Vazquez M.A."/>
            <person name="Balasubrmanian S."/>
            <person name="Barry K."/>
            <person name="Bauer D."/>
            <person name="Boehm C.R."/>
            <person name="Briginshaw L."/>
            <person name="Caballero-Perez J."/>
            <person name="Catarino B."/>
            <person name="Chen F."/>
            <person name="Chiyoda S."/>
            <person name="Chovatia M."/>
            <person name="Davies K.M."/>
            <person name="Delmans M."/>
            <person name="Demura T."/>
            <person name="Dierschke T."/>
            <person name="Dolan L."/>
            <person name="Dorantes-Acosta A.E."/>
            <person name="Eklund D.M."/>
            <person name="Florent S.N."/>
            <person name="Flores-Sandoval E."/>
            <person name="Fujiyama A."/>
            <person name="Fukuzawa H."/>
            <person name="Galik B."/>
            <person name="Grimanelli D."/>
            <person name="Grimwood J."/>
            <person name="Grossniklaus U."/>
            <person name="Hamada T."/>
            <person name="Haseloff J."/>
            <person name="Hetherington A.J."/>
            <person name="Higo A."/>
            <person name="Hirakawa Y."/>
            <person name="Hundley H.N."/>
            <person name="Ikeda Y."/>
            <person name="Inoue K."/>
            <person name="Inoue S.I."/>
            <person name="Ishida S."/>
            <person name="Jia Q."/>
            <person name="Kakita M."/>
            <person name="Kanazawa T."/>
            <person name="Kawai Y."/>
            <person name="Kawashima T."/>
            <person name="Kennedy M."/>
            <person name="Kinose K."/>
            <person name="Kinoshita T."/>
            <person name="Kohara Y."/>
            <person name="Koide E."/>
            <person name="Komatsu K."/>
            <person name="Kopischke S."/>
            <person name="Kubo M."/>
            <person name="Kyozuka J."/>
            <person name="Lagercrantz U."/>
            <person name="Lin S.S."/>
            <person name="Lindquist E."/>
            <person name="Lipzen A.M."/>
            <person name="Lu C.W."/>
            <person name="De Luna E."/>
            <person name="Martienssen R.A."/>
            <person name="Minamino N."/>
            <person name="Mizutani M."/>
            <person name="Mizutani M."/>
            <person name="Mochizuki N."/>
            <person name="Monte I."/>
            <person name="Mosher R."/>
            <person name="Nagasaki H."/>
            <person name="Nakagami H."/>
            <person name="Naramoto S."/>
            <person name="Nishitani K."/>
            <person name="Ohtani M."/>
            <person name="Okamoto T."/>
            <person name="Okumura M."/>
            <person name="Phillips J."/>
            <person name="Pollak B."/>
            <person name="Reinders A."/>
            <person name="Rovekamp M."/>
            <person name="Sano R."/>
            <person name="Sawa S."/>
            <person name="Schmid M.W."/>
            <person name="Shirakawa M."/>
            <person name="Solano R."/>
            <person name="Spunde A."/>
            <person name="Suetsugu N."/>
            <person name="Sugano S."/>
            <person name="Sugiyama A."/>
            <person name="Sun R."/>
            <person name="Suzuki Y."/>
            <person name="Takenaka M."/>
            <person name="Takezawa D."/>
            <person name="Tomogane H."/>
            <person name="Tsuzuki M."/>
            <person name="Ueda T."/>
            <person name="Umeda M."/>
            <person name="Ward J.M."/>
            <person name="Watanabe Y."/>
            <person name="Yazaki K."/>
            <person name="Yokoyama R."/>
            <person name="Yoshitake Y."/>
            <person name="Yotsui I."/>
            <person name="Zachgo S."/>
            <person name="Schmutz J."/>
        </authorList>
    </citation>
    <scope>NUCLEOTIDE SEQUENCE [LARGE SCALE GENOMIC DNA]</scope>
    <source>
        <strain evidence="2">Tak-1</strain>
    </source>
</reference>
<sequence>MMIMDHGAFGFQNASKTKVASLCACTTQLAHKVVHIGDAAKNTFCWFCAASRRSRALGLGGHRPAPQFPSAPFSHRVFYMQNRLRVQGLDWTEFFNTFTQLAHVDGDGDGAEHISSTKELEIQDASF</sequence>
<name>A0A2R6X5M7_MARPO</name>
<dbReference type="AlphaFoldDB" id="A0A2R6X5M7"/>
<evidence type="ECO:0000313" key="1">
    <source>
        <dbReference type="EMBL" id="PTQ41379.1"/>
    </source>
</evidence>
<protein>
    <submittedName>
        <fullName evidence="1">Uncharacterized protein</fullName>
    </submittedName>
</protein>
<gene>
    <name evidence="1" type="ORF">MARPO_0035s0145</name>
</gene>